<protein>
    <submittedName>
        <fullName evidence="1">Uncharacterized protein</fullName>
    </submittedName>
</protein>
<dbReference type="EMBL" id="PSZD01000001">
    <property type="protein sequence ID" value="PPJ33192.1"/>
    <property type="molecule type" value="Genomic_DNA"/>
</dbReference>
<accession>A0A2S6AFI7</accession>
<dbReference type="AlphaFoldDB" id="A0A2S6AFI7"/>
<dbReference type="Proteomes" id="UP000238356">
    <property type="component" value="Unassembled WGS sequence"/>
</dbReference>
<evidence type="ECO:0000313" key="1">
    <source>
        <dbReference type="EMBL" id="PPJ33192.1"/>
    </source>
</evidence>
<keyword evidence="2" id="KW-1185">Reference proteome</keyword>
<comment type="caution">
    <text evidence="1">The sequence shown here is derived from an EMBL/GenBank/DDBJ whole genome shotgun (WGS) entry which is preliminary data.</text>
</comment>
<sequence>MTSEDSTARLRALGSRAEKAGYRLVRDPALPERWSLVDAEDGEIIYPAATLDWIRQWLDK</sequence>
<organism evidence="1 2">
    <name type="scientific">Nocardia nova</name>
    <dbReference type="NCBI Taxonomy" id="37330"/>
    <lineage>
        <taxon>Bacteria</taxon>
        <taxon>Bacillati</taxon>
        <taxon>Actinomycetota</taxon>
        <taxon>Actinomycetes</taxon>
        <taxon>Mycobacteriales</taxon>
        <taxon>Nocardiaceae</taxon>
        <taxon>Nocardia</taxon>
    </lineage>
</organism>
<proteinExistence type="predicted"/>
<gene>
    <name evidence="1" type="ORF">C5F51_02665</name>
</gene>
<evidence type="ECO:0000313" key="2">
    <source>
        <dbReference type="Proteomes" id="UP000238356"/>
    </source>
</evidence>
<dbReference type="RefSeq" id="WP_064908500.1">
    <property type="nucleotide sequence ID" value="NZ_PSZD01000001.1"/>
</dbReference>
<name>A0A2S6AFI7_9NOCA</name>
<reference evidence="1 2" key="1">
    <citation type="submission" date="2018-02" db="EMBL/GenBank/DDBJ databases">
        <title>8 Nocardia nova and 1 Nocardia cyriacigeorgica strain used for evolution to TMP-SMX.</title>
        <authorList>
            <person name="Mehta H."/>
            <person name="Weng J."/>
            <person name="Shamoo Y."/>
        </authorList>
    </citation>
    <scope>NUCLEOTIDE SEQUENCE [LARGE SCALE GENOMIC DNA]</scope>
    <source>
        <strain evidence="1 2">BAA2227</strain>
    </source>
</reference>